<dbReference type="OrthoDB" id="6504251at2759"/>
<dbReference type="AlphaFoldDB" id="A0A443SH37"/>
<dbReference type="GO" id="GO:0008270">
    <property type="term" value="F:zinc ion binding"/>
    <property type="evidence" value="ECO:0007669"/>
    <property type="project" value="UniProtKB-KW"/>
</dbReference>
<dbReference type="Proteomes" id="UP000288716">
    <property type="component" value="Unassembled WGS sequence"/>
</dbReference>
<evidence type="ECO:0000256" key="12">
    <source>
        <dbReference type="PROSITE-ProRule" id="PRU00042"/>
    </source>
</evidence>
<evidence type="ECO:0000256" key="10">
    <source>
        <dbReference type="ARBA" id="ARBA00023163"/>
    </source>
</evidence>
<name>A0A443SH37_9ACAR</name>
<dbReference type="InterPro" id="IPR013087">
    <property type="entry name" value="Znf_C2H2_type"/>
</dbReference>
<dbReference type="InterPro" id="IPR054599">
    <property type="entry name" value="TFIIIA_Zfn-C2H2"/>
</dbReference>
<feature type="domain" description="C2H2-type" evidence="13">
    <location>
        <begin position="8"/>
        <end position="33"/>
    </location>
</feature>
<feature type="domain" description="C2H2-type" evidence="13">
    <location>
        <begin position="47"/>
        <end position="74"/>
    </location>
</feature>
<evidence type="ECO:0000313" key="15">
    <source>
        <dbReference type="Proteomes" id="UP000288716"/>
    </source>
</evidence>
<keyword evidence="4" id="KW-0677">Repeat</keyword>
<feature type="domain" description="C2H2-type" evidence="13">
    <location>
        <begin position="75"/>
        <end position="99"/>
    </location>
</feature>
<reference evidence="14 15" key="1">
    <citation type="journal article" date="2018" name="Gigascience">
        <title>Genomes of trombidid mites reveal novel predicted allergens and laterally-transferred genes associated with secondary metabolism.</title>
        <authorList>
            <person name="Dong X."/>
            <person name="Chaisiri K."/>
            <person name="Xia D."/>
            <person name="Armstrong S.D."/>
            <person name="Fang Y."/>
            <person name="Donnelly M.J."/>
            <person name="Kadowaki T."/>
            <person name="McGarry J.W."/>
            <person name="Darby A.C."/>
            <person name="Makepeace B.L."/>
        </authorList>
    </citation>
    <scope>NUCLEOTIDE SEQUENCE [LARGE SCALE GENOMIC DNA]</scope>
    <source>
        <strain evidence="14">UoL-UT</strain>
    </source>
</reference>
<dbReference type="GO" id="GO:0003723">
    <property type="term" value="F:RNA binding"/>
    <property type="evidence" value="ECO:0007669"/>
    <property type="project" value="UniProtKB-KW"/>
</dbReference>
<feature type="domain" description="C2H2-type" evidence="13">
    <location>
        <begin position="156"/>
        <end position="186"/>
    </location>
</feature>
<keyword evidence="8" id="KW-0805">Transcription regulation</keyword>
<evidence type="ECO:0000256" key="5">
    <source>
        <dbReference type="ARBA" id="ARBA00022771"/>
    </source>
</evidence>
<evidence type="ECO:0000256" key="6">
    <source>
        <dbReference type="ARBA" id="ARBA00022833"/>
    </source>
</evidence>
<dbReference type="PROSITE" id="PS00028">
    <property type="entry name" value="ZINC_FINGER_C2H2_1"/>
    <property type="match status" value="6"/>
</dbReference>
<keyword evidence="9" id="KW-0238">DNA-binding</keyword>
<sequence length="255" mass="29427">MHTSERPFICSLEGCDKSFTCINYLKKHMKRPHGVAPVVTARIKKVHECKDCGKIFKHKFDLKTHSAVHGGEKPFKCNMCSASFALKCRLKKHMKRHEGYPCKEESCDFVAESWSELVKHKSVDHKKQFKCDMCGSTFLTPGNLDNHIVTHFENEFHCSFEGCDRNFQRPSNLKIHTNAVHDREVYKCDYEGCGGVFHYKSSLLRHRRMHLQPLEKRKANVGSTRCMAAFLTQLEVTKEQNYKLLKGEAVELSES</sequence>
<keyword evidence="10" id="KW-0804">Transcription</keyword>
<dbReference type="PANTHER" id="PTHR46179:SF13">
    <property type="entry name" value="C2H2-TYPE DOMAIN-CONTAINING PROTEIN"/>
    <property type="match status" value="1"/>
</dbReference>
<feature type="domain" description="C2H2-type" evidence="13">
    <location>
        <begin position="129"/>
        <end position="156"/>
    </location>
</feature>
<gene>
    <name evidence="14" type="ORF">B4U80_10970</name>
</gene>
<comment type="subcellular location">
    <subcellularLocation>
        <location evidence="1">Nucleus</location>
    </subcellularLocation>
</comment>
<keyword evidence="6" id="KW-0862">Zinc</keyword>
<proteinExistence type="inferred from homology"/>
<dbReference type="SUPFAM" id="SSF57667">
    <property type="entry name" value="beta-beta-alpha zinc fingers"/>
    <property type="match status" value="5"/>
</dbReference>
<evidence type="ECO:0000313" key="14">
    <source>
        <dbReference type="EMBL" id="RWS26843.1"/>
    </source>
</evidence>
<comment type="caution">
    <text evidence="14">The sequence shown here is derived from an EMBL/GenBank/DDBJ whole genome shotgun (WGS) entry which is preliminary data.</text>
</comment>
<dbReference type="SMART" id="SM00355">
    <property type="entry name" value="ZnF_C2H2"/>
    <property type="match status" value="7"/>
</dbReference>
<dbReference type="InterPro" id="IPR036236">
    <property type="entry name" value="Znf_C2H2_sf"/>
</dbReference>
<keyword evidence="11" id="KW-0539">Nucleus</keyword>
<accession>A0A443SH37</accession>
<dbReference type="PROSITE" id="PS50157">
    <property type="entry name" value="ZINC_FINGER_C2H2_2"/>
    <property type="match status" value="6"/>
</dbReference>
<protein>
    <submittedName>
        <fullName evidence="14">Transcription factor IIIA-like protein</fullName>
    </submittedName>
</protein>
<evidence type="ECO:0000256" key="9">
    <source>
        <dbReference type="ARBA" id="ARBA00023125"/>
    </source>
</evidence>
<dbReference type="Gene3D" id="3.30.160.60">
    <property type="entry name" value="Classic Zinc Finger"/>
    <property type="match status" value="7"/>
</dbReference>
<evidence type="ECO:0000259" key="13">
    <source>
        <dbReference type="PROSITE" id="PS50157"/>
    </source>
</evidence>
<dbReference type="InterPro" id="IPR051061">
    <property type="entry name" value="Zinc_finger_trans_reg"/>
</dbReference>
<dbReference type="Pfam" id="PF00096">
    <property type="entry name" value="zf-C2H2"/>
    <property type="match status" value="4"/>
</dbReference>
<dbReference type="FunFam" id="3.30.160.60:FF:001156">
    <property type="entry name" value="Zinc finger protein 407"/>
    <property type="match status" value="1"/>
</dbReference>
<evidence type="ECO:0000256" key="2">
    <source>
        <dbReference type="ARBA" id="ARBA00006991"/>
    </source>
</evidence>
<evidence type="ECO:0000256" key="3">
    <source>
        <dbReference type="ARBA" id="ARBA00022723"/>
    </source>
</evidence>
<evidence type="ECO:0000256" key="7">
    <source>
        <dbReference type="ARBA" id="ARBA00022884"/>
    </source>
</evidence>
<evidence type="ECO:0000256" key="11">
    <source>
        <dbReference type="ARBA" id="ARBA00023242"/>
    </source>
</evidence>
<dbReference type="PANTHER" id="PTHR46179">
    <property type="entry name" value="ZINC FINGER PROTEIN"/>
    <property type="match status" value="1"/>
</dbReference>
<dbReference type="EMBL" id="NCKV01002430">
    <property type="protein sequence ID" value="RWS26843.1"/>
    <property type="molecule type" value="Genomic_DNA"/>
</dbReference>
<dbReference type="GO" id="GO:0006357">
    <property type="term" value="P:regulation of transcription by RNA polymerase II"/>
    <property type="evidence" value="ECO:0007669"/>
    <property type="project" value="TreeGrafter"/>
</dbReference>
<dbReference type="GO" id="GO:0005634">
    <property type="term" value="C:nucleus"/>
    <property type="evidence" value="ECO:0007669"/>
    <property type="project" value="UniProtKB-SubCell"/>
</dbReference>
<dbReference type="STRING" id="299467.A0A443SH37"/>
<dbReference type="VEuPathDB" id="VectorBase:LDEU005198"/>
<evidence type="ECO:0000256" key="8">
    <source>
        <dbReference type="ARBA" id="ARBA00023015"/>
    </source>
</evidence>
<keyword evidence="15" id="KW-1185">Reference proteome</keyword>
<evidence type="ECO:0000256" key="4">
    <source>
        <dbReference type="ARBA" id="ARBA00022737"/>
    </source>
</evidence>
<keyword evidence="5 12" id="KW-0863">Zinc-finger</keyword>
<feature type="domain" description="C2H2-type" evidence="13">
    <location>
        <begin position="186"/>
        <end position="210"/>
    </location>
</feature>
<organism evidence="14 15">
    <name type="scientific">Leptotrombidium deliense</name>
    <dbReference type="NCBI Taxonomy" id="299467"/>
    <lineage>
        <taxon>Eukaryota</taxon>
        <taxon>Metazoa</taxon>
        <taxon>Ecdysozoa</taxon>
        <taxon>Arthropoda</taxon>
        <taxon>Chelicerata</taxon>
        <taxon>Arachnida</taxon>
        <taxon>Acari</taxon>
        <taxon>Acariformes</taxon>
        <taxon>Trombidiformes</taxon>
        <taxon>Prostigmata</taxon>
        <taxon>Anystina</taxon>
        <taxon>Parasitengona</taxon>
        <taxon>Trombiculoidea</taxon>
        <taxon>Trombiculidae</taxon>
        <taxon>Leptotrombidium</taxon>
    </lineage>
</organism>
<dbReference type="Pfam" id="PF22110">
    <property type="entry name" value="TFIIIA_zf-C2H2"/>
    <property type="match status" value="1"/>
</dbReference>
<keyword evidence="7" id="KW-0694">RNA-binding</keyword>
<keyword evidence="3" id="KW-0479">Metal-binding</keyword>
<dbReference type="GO" id="GO:0003677">
    <property type="term" value="F:DNA binding"/>
    <property type="evidence" value="ECO:0007669"/>
    <property type="project" value="UniProtKB-KW"/>
</dbReference>
<comment type="similarity">
    <text evidence="2">Belongs to the krueppel C2H2-type zinc-finger protein family.</text>
</comment>
<evidence type="ECO:0000256" key="1">
    <source>
        <dbReference type="ARBA" id="ARBA00004123"/>
    </source>
</evidence>